<protein>
    <submittedName>
        <fullName evidence="1">Uncharacterized protein</fullName>
    </submittedName>
</protein>
<evidence type="ECO:0000313" key="2">
    <source>
        <dbReference type="Proteomes" id="UP000279259"/>
    </source>
</evidence>
<dbReference type="Proteomes" id="UP000279259">
    <property type="component" value="Unassembled WGS sequence"/>
</dbReference>
<dbReference type="AlphaFoldDB" id="A0A427YXI8"/>
<dbReference type="EMBL" id="RSCD01000001">
    <property type="protein sequence ID" value="RSH95796.1"/>
    <property type="molecule type" value="Genomic_DNA"/>
</dbReference>
<name>A0A427YXI8_9TREE</name>
<keyword evidence="2" id="KW-1185">Reference proteome</keyword>
<gene>
    <name evidence="1" type="ORF">EHS25_000888</name>
</gene>
<proteinExistence type="predicted"/>
<comment type="caution">
    <text evidence="1">The sequence shown here is derived from an EMBL/GenBank/DDBJ whole genome shotgun (WGS) entry which is preliminary data.</text>
</comment>
<organism evidence="1 2">
    <name type="scientific">Saitozyma podzolica</name>
    <dbReference type="NCBI Taxonomy" id="1890683"/>
    <lineage>
        <taxon>Eukaryota</taxon>
        <taxon>Fungi</taxon>
        <taxon>Dikarya</taxon>
        <taxon>Basidiomycota</taxon>
        <taxon>Agaricomycotina</taxon>
        <taxon>Tremellomycetes</taxon>
        <taxon>Tremellales</taxon>
        <taxon>Trimorphomycetaceae</taxon>
        <taxon>Saitozyma</taxon>
    </lineage>
</organism>
<evidence type="ECO:0000313" key="1">
    <source>
        <dbReference type="EMBL" id="RSH95796.1"/>
    </source>
</evidence>
<sequence length="80" mass="8903">MGELQLTDLENVLKTIRSREFDLESNLDRFRTGRLEQDWGAQSDGQGMMRPARNRGAGVGLEGLESSDGVLCRYLTITGN</sequence>
<accession>A0A427YXI8</accession>
<reference evidence="1 2" key="1">
    <citation type="submission" date="2018-11" db="EMBL/GenBank/DDBJ databases">
        <title>Genome sequence of Saitozyma podzolica DSM 27192.</title>
        <authorList>
            <person name="Aliyu H."/>
            <person name="Gorte O."/>
            <person name="Ochsenreither K."/>
        </authorList>
    </citation>
    <scope>NUCLEOTIDE SEQUENCE [LARGE SCALE GENOMIC DNA]</scope>
    <source>
        <strain evidence="1 2">DSM 27192</strain>
    </source>
</reference>